<dbReference type="PANTHER" id="PTHR37810">
    <property type="entry name" value="IMMUNITY PROTEIN SDPI"/>
    <property type="match status" value="1"/>
</dbReference>
<name>A0ABT9XS52_9BACI</name>
<feature type="transmembrane region" description="Helical" evidence="1">
    <location>
        <begin position="113"/>
        <end position="132"/>
    </location>
</feature>
<gene>
    <name evidence="3" type="ORF">J2S10_000879</name>
</gene>
<dbReference type="PANTHER" id="PTHR37810:SF5">
    <property type="entry name" value="IMMUNITY PROTEIN SDPI"/>
    <property type="match status" value="1"/>
</dbReference>
<comment type="caution">
    <text evidence="3">The sequence shown here is derived from an EMBL/GenBank/DDBJ whole genome shotgun (WGS) entry which is preliminary data.</text>
</comment>
<dbReference type="InterPro" id="IPR025962">
    <property type="entry name" value="SdpI/YhfL"/>
</dbReference>
<keyword evidence="1" id="KW-0812">Transmembrane</keyword>
<protein>
    <submittedName>
        <fullName evidence="3">Membrane protein</fullName>
    </submittedName>
</protein>
<dbReference type="PIRSF" id="PIRSF038959">
    <property type="entry name" value="SdpI"/>
    <property type="match status" value="1"/>
</dbReference>
<dbReference type="RefSeq" id="WP_307404785.1">
    <property type="nucleotide sequence ID" value="NZ_JAUSTW010000001.1"/>
</dbReference>
<feature type="transmembrane region" description="Helical" evidence="1">
    <location>
        <begin position="161"/>
        <end position="180"/>
    </location>
</feature>
<evidence type="ECO:0000259" key="2">
    <source>
        <dbReference type="Pfam" id="PF07853"/>
    </source>
</evidence>
<proteinExistence type="predicted"/>
<evidence type="ECO:0000313" key="3">
    <source>
        <dbReference type="EMBL" id="MDQ0197774.1"/>
    </source>
</evidence>
<feature type="transmembrane region" description="Helical" evidence="1">
    <location>
        <begin position="84"/>
        <end position="107"/>
    </location>
</feature>
<dbReference type="InterPro" id="IPR012867">
    <property type="entry name" value="DUF1648"/>
</dbReference>
<feature type="transmembrane region" description="Helical" evidence="1">
    <location>
        <begin position="44"/>
        <end position="63"/>
    </location>
</feature>
<sequence length="210" mass="23547">MKNKFFYVSLATSLIALIINIIAYPHLPDKVPVHWGLNGEVNRYGSKIEMLMMGALPLLIIIFRQIIPLIDPKKESYNIHSTAYSIITLSIITFLVIINLIVVFSSLGYNISLAKVLPVLLGLLFIGMGNYMTQLRPNYFIGIRNPWTLASEQVWRKTHRLGGFVIVIIGLVPLSSIIIGALGMNLFFGALVLGIAVIFFYSYLTFKKNL</sequence>
<feature type="transmembrane region" description="Helical" evidence="1">
    <location>
        <begin position="5"/>
        <end position="24"/>
    </location>
</feature>
<dbReference type="Proteomes" id="UP001224122">
    <property type="component" value="Unassembled WGS sequence"/>
</dbReference>
<feature type="domain" description="DUF1648" evidence="2">
    <location>
        <begin position="14"/>
        <end position="54"/>
    </location>
</feature>
<accession>A0ABT9XS52</accession>
<keyword evidence="4" id="KW-1185">Reference proteome</keyword>
<dbReference type="InterPro" id="IPR026272">
    <property type="entry name" value="SdpI"/>
</dbReference>
<dbReference type="Pfam" id="PF07853">
    <property type="entry name" value="DUF1648"/>
    <property type="match status" value="1"/>
</dbReference>
<keyword evidence="1" id="KW-0472">Membrane</keyword>
<dbReference type="Pfam" id="PF13630">
    <property type="entry name" value="SdpI"/>
    <property type="match status" value="1"/>
</dbReference>
<organism evidence="3 4">
    <name type="scientific">Neobacillus ginsengisoli</name>
    <dbReference type="NCBI Taxonomy" id="904295"/>
    <lineage>
        <taxon>Bacteria</taxon>
        <taxon>Bacillati</taxon>
        <taxon>Bacillota</taxon>
        <taxon>Bacilli</taxon>
        <taxon>Bacillales</taxon>
        <taxon>Bacillaceae</taxon>
        <taxon>Neobacillus</taxon>
    </lineage>
</organism>
<reference evidence="3 4" key="1">
    <citation type="submission" date="2023-07" db="EMBL/GenBank/DDBJ databases">
        <title>Genomic Encyclopedia of Type Strains, Phase IV (KMG-IV): sequencing the most valuable type-strain genomes for metagenomic binning, comparative biology and taxonomic classification.</title>
        <authorList>
            <person name="Goeker M."/>
        </authorList>
    </citation>
    <scope>NUCLEOTIDE SEQUENCE [LARGE SCALE GENOMIC DNA]</scope>
    <source>
        <strain evidence="3 4">DSM 27594</strain>
    </source>
</reference>
<feature type="transmembrane region" description="Helical" evidence="1">
    <location>
        <begin position="186"/>
        <end position="206"/>
    </location>
</feature>
<evidence type="ECO:0000313" key="4">
    <source>
        <dbReference type="Proteomes" id="UP001224122"/>
    </source>
</evidence>
<evidence type="ECO:0000256" key="1">
    <source>
        <dbReference type="SAM" id="Phobius"/>
    </source>
</evidence>
<keyword evidence="1" id="KW-1133">Transmembrane helix</keyword>
<dbReference type="EMBL" id="JAUSTW010000001">
    <property type="protein sequence ID" value="MDQ0197774.1"/>
    <property type="molecule type" value="Genomic_DNA"/>
</dbReference>